<dbReference type="AlphaFoldDB" id="X0WU90"/>
<accession>X0WU90</accession>
<reference evidence="1" key="1">
    <citation type="journal article" date="2014" name="Front. Microbiol.">
        <title>High frequency of phylogenetically diverse reductive dehalogenase-homologous genes in deep subseafloor sedimentary metagenomes.</title>
        <authorList>
            <person name="Kawai M."/>
            <person name="Futagami T."/>
            <person name="Toyoda A."/>
            <person name="Takaki Y."/>
            <person name="Nishi S."/>
            <person name="Hori S."/>
            <person name="Arai W."/>
            <person name="Tsubouchi T."/>
            <person name="Morono Y."/>
            <person name="Uchiyama I."/>
            <person name="Ito T."/>
            <person name="Fujiyama A."/>
            <person name="Inagaki F."/>
            <person name="Takami H."/>
        </authorList>
    </citation>
    <scope>NUCLEOTIDE SEQUENCE</scope>
    <source>
        <strain evidence="1">Expedition CK06-06</strain>
    </source>
</reference>
<sequence>AAHVYIDDRAINGCDWKKVAKELKRKDLPGAIARRMGMI</sequence>
<protein>
    <submittedName>
        <fullName evidence="1">Uncharacterized protein</fullName>
    </submittedName>
</protein>
<evidence type="ECO:0000313" key="1">
    <source>
        <dbReference type="EMBL" id="GAG34215.1"/>
    </source>
</evidence>
<comment type="caution">
    <text evidence="1">The sequence shown here is derived from an EMBL/GenBank/DDBJ whole genome shotgun (WGS) entry which is preliminary data.</text>
</comment>
<gene>
    <name evidence="1" type="ORF">S01H1_61459</name>
</gene>
<dbReference type="EMBL" id="BARS01040296">
    <property type="protein sequence ID" value="GAG34215.1"/>
    <property type="molecule type" value="Genomic_DNA"/>
</dbReference>
<organism evidence="1">
    <name type="scientific">marine sediment metagenome</name>
    <dbReference type="NCBI Taxonomy" id="412755"/>
    <lineage>
        <taxon>unclassified sequences</taxon>
        <taxon>metagenomes</taxon>
        <taxon>ecological metagenomes</taxon>
    </lineage>
</organism>
<name>X0WU90_9ZZZZ</name>
<feature type="non-terminal residue" evidence="1">
    <location>
        <position position="1"/>
    </location>
</feature>
<proteinExistence type="predicted"/>